<evidence type="ECO:0000313" key="1">
    <source>
        <dbReference type="EMBL" id="OGF25720.1"/>
    </source>
</evidence>
<protein>
    <submittedName>
        <fullName evidence="1">Uncharacterized protein</fullName>
    </submittedName>
</protein>
<name>A0A1F5SG89_9BACT</name>
<proteinExistence type="predicted"/>
<sequence length="106" mass="12337">MKLKVVAIIIEDVGMCDVMPRFQLKMESSKQKPPILFQPMGDKFIDAHDTLNKLDMCLKHRKHKLTIGMEWGATKPSYQLHCNYCGFNLIVKKTDETFPSSHEHRF</sequence>
<dbReference type="EMBL" id="MFGB01000020">
    <property type="protein sequence ID" value="OGF25720.1"/>
    <property type="molecule type" value="Genomic_DNA"/>
</dbReference>
<comment type="caution">
    <text evidence="1">The sequence shown here is derived from an EMBL/GenBank/DDBJ whole genome shotgun (WGS) entry which is preliminary data.</text>
</comment>
<accession>A0A1F5SG89</accession>
<reference evidence="1 2" key="1">
    <citation type="journal article" date="2016" name="Nat. Commun.">
        <title>Thousands of microbial genomes shed light on interconnected biogeochemical processes in an aquifer system.</title>
        <authorList>
            <person name="Anantharaman K."/>
            <person name="Brown C.T."/>
            <person name="Hug L.A."/>
            <person name="Sharon I."/>
            <person name="Castelle C.J."/>
            <person name="Probst A.J."/>
            <person name="Thomas B.C."/>
            <person name="Singh A."/>
            <person name="Wilkins M.J."/>
            <person name="Karaoz U."/>
            <person name="Brodie E.L."/>
            <person name="Williams K.H."/>
            <person name="Hubbard S.S."/>
            <person name="Banfield J.F."/>
        </authorList>
    </citation>
    <scope>NUCLEOTIDE SEQUENCE [LARGE SCALE GENOMIC DNA]</scope>
</reference>
<gene>
    <name evidence="1" type="ORF">A2227_00750</name>
</gene>
<dbReference type="AlphaFoldDB" id="A0A1F5SG89"/>
<dbReference type="Proteomes" id="UP000178367">
    <property type="component" value="Unassembled WGS sequence"/>
</dbReference>
<evidence type="ECO:0000313" key="2">
    <source>
        <dbReference type="Proteomes" id="UP000178367"/>
    </source>
</evidence>
<organism evidence="1 2">
    <name type="scientific">Candidatus Falkowbacteria bacterium RIFOXYA2_FULL_47_19</name>
    <dbReference type="NCBI Taxonomy" id="1797994"/>
    <lineage>
        <taxon>Bacteria</taxon>
        <taxon>Candidatus Falkowiibacteriota</taxon>
    </lineage>
</organism>